<proteinExistence type="predicted"/>
<comment type="caution">
    <text evidence="1">The sequence shown here is derived from an EMBL/GenBank/DDBJ whole genome shotgun (WGS) entry which is preliminary data.</text>
</comment>
<dbReference type="SUPFAM" id="SSF100985">
    <property type="entry name" value="Sporulation inhibitor Sda"/>
    <property type="match status" value="1"/>
</dbReference>
<dbReference type="InterPro" id="IPR036916">
    <property type="entry name" value="Sda_sf"/>
</dbReference>
<reference evidence="1 2" key="1">
    <citation type="journal article" date="2015" name="Stand. Genomic Sci.">
        <title>Genomic Encyclopedia of Bacterial and Archaeal Type Strains, Phase III: the genomes of soil and plant-associated and newly described type strains.</title>
        <authorList>
            <person name="Whitman W.B."/>
            <person name="Woyke T."/>
            <person name="Klenk H.P."/>
            <person name="Zhou Y."/>
            <person name="Lilburn T.G."/>
            <person name="Beck B.J."/>
            <person name="De Vos P."/>
            <person name="Vandamme P."/>
            <person name="Eisen J.A."/>
            <person name="Garrity G."/>
            <person name="Hugenholtz P."/>
            <person name="Kyrpides N.C."/>
        </authorList>
    </citation>
    <scope>NUCLEOTIDE SEQUENCE [LARGE SCALE GENOMIC DNA]</scope>
    <source>
        <strain evidence="1 2">CGMCC 1.10116</strain>
    </source>
</reference>
<evidence type="ECO:0000313" key="1">
    <source>
        <dbReference type="EMBL" id="TWI55888.1"/>
    </source>
</evidence>
<protein>
    <submittedName>
        <fullName evidence="1">Sporulation inhibitor A</fullName>
    </submittedName>
</protein>
<dbReference type="Pfam" id="PF08970">
    <property type="entry name" value="Sda"/>
    <property type="match status" value="1"/>
</dbReference>
<dbReference type="Proteomes" id="UP000315711">
    <property type="component" value="Unassembled WGS sequence"/>
</dbReference>
<gene>
    <name evidence="1" type="ORF">IQ10_02450</name>
</gene>
<dbReference type="EMBL" id="VLKZ01000006">
    <property type="protein sequence ID" value="TWI55888.1"/>
    <property type="molecule type" value="Genomic_DNA"/>
</dbReference>
<sequence>MLGCLDDEAVLEAYYRSIELNLDEDFIFILKQELDQRNIHIDPKKQNVS</sequence>
<name>A0A562QGL5_9BACI</name>
<evidence type="ECO:0000313" key="2">
    <source>
        <dbReference type="Proteomes" id="UP000315711"/>
    </source>
</evidence>
<dbReference type="AlphaFoldDB" id="A0A562QGL5"/>
<dbReference type="Gene3D" id="1.10.287.1100">
    <property type="entry name" value="Sporulation inhibitor A"/>
    <property type="match status" value="1"/>
</dbReference>
<keyword evidence="2" id="KW-1185">Reference proteome</keyword>
<dbReference type="InterPro" id="IPR015064">
    <property type="entry name" value="Sda"/>
</dbReference>
<accession>A0A562QGL5</accession>
<organism evidence="1 2">
    <name type="scientific">Halalkalibacter nanhaiisediminis</name>
    <dbReference type="NCBI Taxonomy" id="688079"/>
    <lineage>
        <taxon>Bacteria</taxon>
        <taxon>Bacillati</taxon>
        <taxon>Bacillota</taxon>
        <taxon>Bacilli</taxon>
        <taxon>Bacillales</taxon>
        <taxon>Bacillaceae</taxon>
        <taxon>Halalkalibacter</taxon>
    </lineage>
</organism>